<protein>
    <submittedName>
        <fullName evidence="1">Uncharacterized protein</fullName>
    </submittedName>
</protein>
<dbReference type="Proteomes" id="UP000469440">
    <property type="component" value="Unassembled WGS sequence"/>
</dbReference>
<keyword evidence="2" id="KW-1185">Reference proteome</keyword>
<accession>A0A6N8HYW0</accession>
<evidence type="ECO:0000313" key="1">
    <source>
        <dbReference type="EMBL" id="MVB11034.1"/>
    </source>
</evidence>
<comment type="caution">
    <text evidence="1">The sequence shown here is derived from an EMBL/GenBank/DDBJ whole genome shotgun (WGS) entry which is preliminary data.</text>
</comment>
<sequence>MKIRSIGKVHCIIIIILAALILCMAGWAVRQADVTPMQWVERHFNRENSSSDSEIAEVMKGNKAVVFYHSFEDPTVIRCAVLQKDLLGYQLLGNIGDISKSKEESINSTGDMLGGALGRGKAGFLYWGILYDDSIFSVTVATHAATVVSTDGLRLWYYIGAQSCDYTKDIVYTYHTPSEQSPTAVPRSKSLAA</sequence>
<proteinExistence type="predicted"/>
<gene>
    <name evidence="1" type="ORF">CAFE_17360</name>
</gene>
<name>A0A6N8HYW0_9FIRM</name>
<evidence type="ECO:0000313" key="2">
    <source>
        <dbReference type="Proteomes" id="UP000469440"/>
    </source>
</evidence>
<organism evidence="1 2">
    <name type="scientific">Caproicibacter fermentans</name>
    <dbReference type="NCBI Taxonomy" id="2576756"/>
    <lineage>
        <taxon>Bacteria</taxon>
        <taxon>Bacillati</taxon>
        <taxon>Bacillota</taxon>
        <taxon>Clostridia</taxon>
        <taxon>Eubacteriales</taxon>
        <taxon>Acutalibacteraceae</taxon>
        <taxon>Caproicibacter</taxon>
    </lineage>
</organism>
<reference evidence="1 2" key="1">
    <citation type="submission" date="2019-09" db="EMBL/GenBank/DDBJ databases">
        <title>Genome sequence of Clostridium sp. EA1.</title>
        <authorList>
            <person name="Poehlein A."/>
            <person name="Bengelsdorf F.R."/>
            <person name="Daniel R."/>
        </authorList>
    </citation>
    <scope>NUCLEOTIDE SEQUENCE [LARGE SCALE GENOMIC DNA]</scope>
    <source>
        <strain evidence="1 2">EA1</strain>
    </source>
</reference>
<dbReference type="EMBL" id="VWXL01000052">
    <property type="protein sequence ID" value="MVB11034.1"/>
    <property type="molecule type" value="Genomic_DNA"/>
</dbReference>
<dbReference type="RefSeq" id="WP_066645727.1">
    <property type="nucleotide sequence ID" value="NZ_VWXL01000052.1"/>
</dbReference>
<dbReference type="AlphaFoldDB" id="A0A6N8HYW0"/>